<accession>A0A3N4JQ15</accession>
<reference evidence="2 3" key="1">
    <citation type="journal article" date="2018" name="Nat. Ecol. Evol.">
        <title>Pezizomycetes genomes reveal the molecular basis of ectomycorrhizal truffle lifestyle.</title>
        <authorList>
            <person name="Murat C."/>
            <person name="Payen T."/>
            <person name="Noel B."/>
            <person name="Kuo A."/>
            <person name="Morin E."/>
            <person name="Chen J."/>
            <person name="Kohler A."/>
            <person name="Krizsan K."/>
            <person name="Balestrini R."/>
            <person name="Da Silva C."/>
            <person name="Montanini B."/>
            <person name="Hainaut M."/>
            <person name="Levati E."/>
            <person name="Barry K.W."/>
            <person name="Belfiori B."/>
            <person name="Cichocki N."/>
            <person name="Clum A."/>
            <person name="Dockter R.B."/>
            <person name="Fauchery L."/>
            <person name="Guy J."/>
            <person name="Iotti M."/>
            <person name="Le Tacon F."/>
            <person name="Lindquist E.A."/>
            <person name="Lipzen A."/>
            <person name="Malagnac F."/>
            <person name="Mello A."/>
            <person name="Molinier V."/>
            <person name="Miyauchi S."/>
            <person name="Poulain J."/>
            <person name="Riccioni C."/>
            <person name="Rubini A."/>
            <person name="Sitrit Y."/>
            <person name="Splivallo R."/>
            <person name="Traeger S."/>
            <person name="Wang M."/>
            <person name="Zifcakova L."/>
            <person name="Wipf D."/>
            <person name="Zambonelli A."/>
            <person name="Paolocci F."/>
            <person name="Nowrousian M."/>
            <person name="Ottonello S."/>
            <person name="Baldrian P."/>
            <person name="Spatafora J.W."/>
            <person name="Henrissat B."/>
            <person name="Nagy L.G."/>
            <person name="Aury J.M."/>
            <person name="Wincker P."/>
            <person name="Grigoriev I.V."/>
            <person name="Bonfante P."/>
            <person name="Martin F.M."/>
        </authorList>
    </citation>
    <scope>NUCLEOTIDE SEQUENCE [LARGE SCALE GENOMIC DNA]</scope>
    <source>
        <strain evidence="2 3">120613-1</strain>
    </source>
</reference>
<keyword evidence="3" id="KW-1185">Reference proteome</keyword>
<gene>
    <name evidence="2" type="ORF">L873DRAFT_1843025</name>
</gene>
<sequence>MGLNLATDHTNILPDNNIHLTATPSPATDKVFCGSHRCSGNSGPHTCARRSFTCNEPDCTWQTPFKTKQALNRHCETKHLVERHDCPVPGCEHVGDKGIKRYDNLVAHVRNQHGESSASGSHGN</sequence>
<dbReference type="Proteomes" id="UP000276215">
    <property type="component" value="Unassembled WGS sequence"/>
</dbReference>
<evidence type="ECO:0000313" key="3">
    <source>
        <dbReference type="Proteomes" id="UP000276215"/>
    </source>
</evidence>
<feature type="domain" description="C2H2-type" evidence="1">
    <location>
        <begin position="52"/>
        <end position="79"/>
    </location>
</feature>
<organism evidence="2 3">
    <name type="scientific">Choiromyces venosus 120613-1</name>
    <dbReference type="NCBI Taxonomy" id="1336337"/>
    <lineage>
        <taxon>Eukaryota</taxon>
        <taxon>Fungi</taxon>
        <taxon>Dikarya</taxon>
        <taxon>Ascomycota</taxon>
        <taxon>Pezizomycotina</taxon>
        <taxon>Pezizomycetes</taxon>
        <taxon>Pezizales</taxon>
        <taxon>Tuberaceae</taxon>
        <taxon>Choiromyces</taxon>
    </lineage>
</organism>
<dbReference type="InterPro" id="IPR013087">
    <property type="entry name" value="Znf_C2H2_type"/>
</dbReference>
<dbReference type="AlphaFoldDB" id="A0A3N4JQ15"/>
<dbReference type="OrthoDB" id="8922241at2759"/>
<dbReference type="SMART" id="SM00355">
    <property type="entry name" value="ZnF_C2H2"/>
    <property type="match status" value="2"/>
</dbReference>
<feature type="domain" description="C2H2-type" evidence="1">
    <location>
        <begin position="84"/>
        <end position="113"/>
    </location>
</feature>
<protein>
    <recommendedName>
        <fullName evidence="1">C2H2-type domain-containing protein</fullName>
    </recommendedName>
</protein>
<evidence type="ECO:0000313" key="2">
    <source>
        <dbReference type="EMBL" id="RPB00410.1"/>
    </source>
</evidence>
<proteinExistence type="predicted"/>
<evidence type="ECO:0000259" key="1">
    <source>
        <dbReference type="SMART" id="SM00355"/>
    </source>
</evidence>
<dbReference type="EMBL" id="ML120380">
    <property type="protein sequence ID" value="RPB00410.1"/>
    <property type="molecule type" value="Genomic_DNA"/>
</dbReference>
<name>A0A3N4JQ15_9PEZI</name>